<dbReference type="EMBL" id="CP002191">
    <property type="protein sequence ID" value="AFD25619.1"/>
    <property type="molecule type" value="Genomic_DNA"/>
</dbReference>
<keyword evidence="3" id="KW-1185">Reference proteome</keyword>
<reference evidence="2 3" key="1">
    <citation type="journal article" date="2012" name="PLoS ONE">
        <title>Genome sequence and transcriptome analysis of the radioresistant bacterium Deinococcus gobiensis: insights into the extreme environmental adaptations.</title>
        <authorList>
            <person name="Yuan M."/>
            <person name="Chen M."/>
            <person name="Zhang W."/>
            <person name="Lu W."/>
            <person name="Wang J."/>
            <person name="Yang M."/>
            <person name="Zhao P."/>
            <person name="Tang R."/>
            <person name="Li X."/>
            <person name="Hao Y."/>
            <person name="Zhou Z."/>
            <person name="Zhan Y."/>
            <person name="Yu H."/>
            <person name="Teng C."/>
            <person name="Yan Y."/>
            <person name="Ping S."/>
            <person name="Wang Y."/>
            <person name="Lin M."/>
        </authorList>
    </citation>
    <scope>NUCLEOTIDE SEQUENCE [LARGE SCALE GENOMIC DNA]</scope>
    <source>
        <strain evidence="2 3">I-0</strain>
    </source>
</reference>
<gene>
    <name evidence="2" type="ordered locus">DGo_CA1692</name>
</gene>
<sequence length="75" mass="8118">MQNLADAAKAKINEGADRLRAAGHDVASKVGNDHVDNAADKVKATEDRARAELHNREAHAEYNEGKRESKDGDGH</sequence>
<dbReference type="HOGENOM" id="CLU_173134_0_0_0"/>
<accession>H8GVQ7</accession>
<evidence type="ECO:0000313" key="2">
    <source>
        <dbReference type="EMBL" id="AFD25619.1"/>
    </source>
</evidence>
<proteinExistence type="predicted"/>
<protein>
    <submittedName>
        <fullName evidence="2">Uncharacterized protein</fullName>
    </submittedName>
</protein>
<dbReference type="PATRIC" id="fig|745776.4.peg.1739"/>
<dbReference type="Proteomes" id="UP000007575">
    <property type="component" value="Chromosome"/>
</dbReference>
<feature type="region of interest" description="Disordered" evidence="1">
    <location>
        <begin position="50"/>
        <end position="75"/>
    </location>
</feature>
<name>H8GVQ7_DEIGI</name>
<evidence type="ECO:0000313" key="3">
    <source>
        <dbReference type="Proteomes" id="UP000007575"/>
    </source>
</evidence>
<evidence type="ECO:0000256" key="1">
    <source>
        <dbReference type="SAM" id="MobiDB-lite"/>
    </source>
</evidence>
<organism evidence="2 3">
    <name type="scientific">Deinococcus gobiensis (strain DSM 21396 / JCM 16679 / CGMCC 1.7299 / I-0)</name>
    <dbReference type="NCBI Taxonomy" id="745776"/>
    <lineage>
        <taxon>Bacteria</taxon>
        <taxon>Thermotogati</taxon>
        <taxon>Deinococcota</taxon>
        <taxon>Deinococci</taxon>
        <taxon>Deinococcales</taxon>
        <taxon>Deinococcaceae</taxon>
        <taxon>Deinococcus</taxon>
    </lineage>
</organism>
<dbReference type="AlphaFoldDB" id="H8GVQ7"/>
<dbReference type="KEGG" id="dgo:DGo_CA1692"/>